<dbReference type="EMBL" id="BT138804">
    <property type="protein sequence ID" value="AFK38599.1"/>
    <property type="molecule type" value="mRNA"/>
</dbReference>
<dbReference type="ExpressionAtlas" id="I3SEA7">
    <property type="expression patterns" value="differential"/>
</dbReference>
<dbReference type="Proteomes" id="UP000265566">
    <property type="component" value="Chromosome 7"/>
</dbReference>
<dbReference type="GO" id="GO:0046872">
    <property type="term" value="F:metal ion binding"/>
    <property type="evidence" value="ECO:0007669"/>
    <property type="project" value="InterPro"/>
</dbReference>
<evidence type="ECO:0000256" key="1">
    <source>
        <dbReference type="SAM" id="SignalP"/>
    </source>
</evidence>
<dbReference type="Pfam" id="PF07127">
    <property type="entry name" value="Nodulin_late"/>
    <property type="match status" value="1"/>
</dbReference>
<gene>
    <name evidence="4" type="ORF">MtrunA17_Chr7g0264701</name>
</gene>
<dbReference type="InterPro" id="IPR009810">
    <property type="entry name" value="Nodulin_late_dom"/>
</dbReference>
<accession>I3SEA7</accession>
<reference evidence="3" key="1">
    <citation type="submission" date="2012-05" db="EMBL/GenBank/DDBJ databases">
        <authorList>
            <person name="Krishnakumar V."/>
            <person name="Cheung F."/>
            <person name="Xiao Y."/>
            <person name="Chan A."/>
            <person name="Moskal W.A."/>
            <person name="Town C.D."/>
        </authorList>
    </citation>
    <scope>NUCLEOTIDE SEQUENCE</scope>
</reference>
<protein>
    <submittedName>
        <fullName evidence="4">Putative Late nodulin</fullName>
    </submittedName>
</protein>
<dbReference type="AlphaFoldDB" id="I3SEA7"/>
<evidence type="ECO:0000259" key="2">
    <source>
        <dbReference type="Pfam" id="PF07127"/>
    </source>
</evidence>
<feature type="signal peptide" evidence="1">
    <location>
        <begin position="1"/>
        <end position="24"/>
    </location>
</feature>
<name>I3SEA7_MEDTR</name>
<keyword evidence="1" id="KW-0732">Signal</keyword>
<reference evidence="4" key="2">
    <citation type="journal article" date="2018" name="Nat. Plants">
        <title>Whole-genome landscape of Medicago truncatula symbiotic genes.</title>
        <authorList>
            <person name="Pecrix Y."/>
            <person name="Gamas P."/>
            <person name="Carrere S."/>
        </authorList>
    </citation>
    <scope>NUCLEOTIDE SEQUENCE</scope>
    <source>
        <tissue evidence="4">Leaves</tissue>
    </source>
</reference>
<feature type="chain" id="PRO_5036283657" evidence="1">
    <location>
        <begin position="25"/>
        <end position="64"/>
    </location>
</feature>
<feature type="domain" description="Late nodulin" evidence="2">
    <location>
        <begin position="1"/>
        <end position="54"/>
    </location>
</feature>
<dbReference type="EMBL" id="PSQE01000007">
    <property type="protein sequence ID" value="RHN48524.1"/>
    <property type="molecule type" value="Genomic_DNA"/>
</dbReference>
<organism evidence="3">
    <name type="scientific">Medicago truncatula</name>
    <name type="common">Barrel medic</name>
    <name type="synonym">Medicago tribuloides</name>
    <dbReference type="NCBI Taxonomy" id="3880"/>
    <lineage>
        <taxon>Eukaryota</taxon>
        <taxon>Viridiplantae</taxon>
        <taxon>Streptophyta</taxon>
        <taxon>Embryophyta</taxon>
        <taxon>Tracheophyta</taxon>
        <taxon>Spermatophyta</taxon>
        <taxon>Magnoliopsida</taxon>
        <taxon>eudicotyledons</taxon>
        <taxon>Gunneridae</taxon>
        <taxon>Pentapetalae</taxon>
        <taxon>rosids</taxon>
        <taxon>fabids</taxon>
        <taxon>Fabales</taxon>
        <taxon>Fabaceae</taxon>
        <taxon>Papilionoideae</taxon>
        <taxon>50 kb inversion clade</taxon>
        <taxon>NPAAA clade</taxon>
        <taxon>Hologalegina</taxon>
        <taxon>IRL clade</taxon>
        <taxon>Trifolieae</taxon>
        <taxon>Medicago</taxon>
    </lineage>
</organism>
<sequence length="64" mass="7661">MAEIFKFFYALIIFISLILSVANADPMYCFNDDDCRELKCSHPRVRKCRMFLCRCEEVDKEDEK</sequence>
<proteinExistence type="evidence at transcript level"/>
<evidence type="ECO:0000313" key="4">
    <source>
        <dbReference type="EMBL" id="RHN48524.1"/>
    </source>
</evidence>
<evidence type="ECO:0000313" key="3">
    <source>
        <dbReference type="EMBL" id="AFK38599.1"/>
    </source>
</evidence>
<dbReference type="Gramene" id="rna43250">
    <property type="protein sequence ID" value="RHN48524.1"/>
    <property type="gene ID" value="gene43250"/>
</dbReference>